<keyword evidence="3" id="KW-1185">Reference proteome</keyword>
<evidence type="ECO:0000313" key="3">
    <source>
        <dbReference type="Proteomes" id="UP000025227"/>
    </source>
</evidence>
<keyword evidence="2" id="KW-1133">Transmembrane helix</keyword>
<evidence type="ECO:0000256" key="1">
    <source>
        <dbReference type="SAM" id="MobiDB-lite"/>
    </source>
</evidence>
<keyword evidence="2" id="KW-0812">Transmembrane</keyword>
<protein>
    <submittedName>
        <fullName evidence="4">Pecanex-like protein</fullName>
    </submittedName>
</protein>
<feature type="compositionally biased region" description="Basic and acidic residues" evidence="1">
    <location>
        <begin position="54"/>
        <end position="71"/>
    </location>
</feature>
<evidence type="ECO:0000256" key="2">
    <source>
        <dbReference type="SAM" id="Phobius"/>
    </source>
</evidence>
<sequence>LSQGIFSECGWMYAMFDDAKANSPFISFLMTLALIGIFTHYASTCNSIKRRSRYSAENDSEKRPQFRRCCDESSGPVVLAPPGDSLLEDKPT</sequence>
<dbReference type="Proteomes" id="UP000025227">
    <property type="component" value="Unplaced"/>
</dbReference>
<accession>A0A7I4Z6Y2</accession>
<name>A0A7I4Z6Y2_HAECO</name>
<dbReference type="WBParaSite" id="HCON_00192890-00001">
    <property type="protein sequence ID" value="HCON_00192890-00001"/>
    <property type="gene ID" value="HCON_00192890"/>
</dbReference>
<proteinExistence type="predicted"/>
<feature type="region of interest" description="Disordered" evidence="1">
    <location>
        <begin position="52"/>
        <end position="92"/>
    </location>
</feature>
<dbReference type="AlphaFoldDB" id="A0A7I4Z6Y2"/>
<organism evidence="3 4">
    <name type="scientific">Haemonchus contortus</name>
    <name type="common">Barber pole worm</name>
    <dbReference type="NCBI Taxonomy" id="6289"/>
    <lineage>
        <taxon>Eukaryota</taxon>
        <taxon>Metazoa</taxon>
        <taxon>Ecdysozoa</taxon>
        <taxon>Nematoda</taxon>
        <taxon>Chromadorea</taxon>
        <taxon>Rhabditida</taxon>
        <taxon>Rhabditina</taxon>
        <taxon>Rhabditomorpha</taxon>
        <taxon>Strongyloidea</taxon>
        <taxon>Trichostrongylidae</taxon>
        <taxon>Haemonchus</taxon>
    </lineage>
</organism>
<evidence type="ECO:0000313" key="4">
    <source>
        <dbReference type="WBParaSite" id="HCON_00192890-00001"/>
    </source>
</evidence>
<feature type="transmembrane region" description="Helical" evidence="2">
    <location>
        <begin position="25"/>
        <end position="43"/>
    </location>
</feature>
<reference evidence="4" key="1">
    <citation type="submission" date="2020-12" db="UniProtKB">
        <authorList>
            <consortium name="WormBaseParasite"/>
        </authorList>
    </citation>
    <scope>IDENTIFICATION</scope>
    <source>
        <strain evidence="4">MHco3</strain>
    </source>
</reference>
<keyword evidence="2" id="KW-0472">Membrane</keyword>